<keyword evidence="3" id="KW-1185">Reference proteome</keyword>
<sequence>MDKCTFCAGGPEADNSSAEFAKYGRNRLAEGKLPLCAEMCSTKALLAGDGDVVSAIYRERVVARGFGSGAWGWGTAYEQKAGSFCFVRYLPGYRGRSGAFDIAQIPSGRTAERQGDLDVRSGRAGWGMAVLACTALMLVPGCRDEEQNRALHTQKGVYQGTPDETLSEADRRELQNRAGSQRF</sequence>
<dbReference type="AlphaFoldDB" id="A0A812SXI7"/>
<dbReference type="Proteomes" id="UP000649617">
    <property type="component" value="Unassembled WGS sequence"/>
</dbReference>
<organism evidence="2 3">
    <name type="scientific">Symbiodinium pilosum</name>
    <name type="common">Dinoflagellate</name>
    <dbReference type="NCBI Taxonomy" id="2952"/>
    <lineage>
        <taxon>Eukaryota</taxon>
        <taxon>Sar</taxon>
        <taxon>Alveolata</taxon>
        <taxon>Dinophyceae</taxon>
        <taxon>Suessiales</taxon>
        <taxon>Symbiodiniaceae</taxon>
        <taxon>Symbiodinium</taxon>
    </lineage>
</organism>
<proteinExistence type="predicted"/>
<evidence type="ECO:0000313" key="2">
    <source>
        <dbReference type="EMBL" id="CAE7499400.1"/>
    </source>
</evidence>
<feature type="region of interest" description="Disordered" evidence="1">
    <location>
        <begin position="153"/>
        <end position="183"/>
    </location>
</feature>
<name>A0A812SXI7_SYMPI</name>
<reference evidence="2" key="1">
    <citation type="submission" date="2021-02" db="EMBL/GenBank/DDBJ databases">
        <authorList>
            <person name="Dougan E. K."/>
            <person name="Rhodes N."/>
            <person name="Thang M."/>
            <person name="Chan C."/>
        </authorList>
    </citation>
    <scope>NUCLEOTIDE SEQUENCE</scope>
</reference>
<evidence type="ECO:0000313" key="3">
    <source>
        <dbReference type="Proteomes" id="UP000649617"/>
    </source>
</evidence>
<protein>
    <submittedName>
        <fullName evidence="2">FdhB1 protein</fullName>
    </submittedName>
</protein>
<evidence type="ECO:0000256" key="1">
    <source>
        <dbReference type="SAM" id="MobiDB-lite"/>
    </source>
</evidence>
<accession>A0A812SXI7</accession>
<dbReference type="OrthoDB" id="10026997at2759"/>
<gene>
    <name evidence="2" type="primary">fdhB1</name>
    <name evidence="2" type="ORF">SPIL2461_LOCUS12915</name>
</gene>
<dbReference type="EMBL" id="CAJNIZ010027316">
    <property type="protein sequence ID" value="CAE7499400.1"/>
    <property type="molecule type" value="Genomic_DNA"/>
</dbReference>
<comment type="caution">
    <text evidence="2">The sequence shown here is derived from an EMBL/GenBank/DDBJ whole genome shotgun (WGS) entry which is preliminary data.</text>
</comment>
<dbReference type="SUPFAM" id="SSF54862">
    <property type="entry name" value="4Fe-4S ferredoxins"/>
    <property type="match status" value="1"/>
</dbReference>